<evidence type="ECO:0000313" key="2">
    <source>
        <dbReference type="Proteomes" id="UP000030671"/>
    </source>
</evidence>
<dbReference type="AlphaFoldDB" id="W4KKX5"/>
<dbReference type="eggNOG" id="ENOG502T145">
    <property type="taxonomic scope" value="Eukaryota"/>
</dbReference>
<keyword evidence="2" id="KW-1185">Reference proteome</keyword>
<gene>
    <name evidence="1" type="ORF">HETIRDRAFT_425218</name>
</gene>
<dbReference type="RefSeq" id="XP_009543087.1">
    <property type="nucleotide sequence ID" value="XM_009544792.1"/>
</dbReference>
<evidence type="ECO:0000313" key="1">
    <source>
        <dbReference type="EMBL" id="ETW86339.1"/>
    </source>
</evidence>
<proteinExistence type="predicted"/>
<dbReference type="EMBL" id="KI925455">
    <property type="protein sequence ID" value="ETW86339.1"/>
    <property type="molecule type" value="Genomic_DNA"/>
</dbReference>
<accession>W4KKX5</accession>
<sequence>MALGETTFRHTAHLPSQSVMRFLSPWIRSACISVALHFPRLKTSAACLSTVPPSENPSFERVKGTPKSLNVTEERRPVAAFRRFGTLNQHHLRKSDFVKLDGELSACHVENIEQGVSAYSEKIQFTYGSRRPFPPETHGFFYYWANPDIPTEGQIRFRVTRDSEPSSFVSGSDLLALDGLPWCITIFRAFTVLGYSPLGELLVKENLGTKEIAEQARSLRTRLGQMTVRRLNVKRIRPVMKLGQVFPMNLSSPTFVIWTDREDVATETRNFHPWTYKSTNPRTQRRTYSAFDAGLIHVCFERSPLPAHAGKRVLAMRLVRIVEPVRLKPPEQINRKRLMPPLEEGKFIIRATNKLWTIDCEGSGQRAIAFRRLFDGQMSDGGVVAEEGQS</sequence>
<dbReference type="KEGG" id="hir:HETIRDRAFT_425218"/>
<organism evidence="1 2">
    <name type="scientific">Heterobasidion irregulare (strain TC 32-1)</name>
    <dbReference type="NCBI Taxonomy" id="747525"/>
    <lineage>
        <taxon>Eukaryota</taxon>
        <taxon>Fungi</taxon>
        <taxon>Dikarya</taxon>
        <taxon>Basidiomycota</taxon>
        <taxon>Agaricomycotina</taxon>
        <taxon>Agaricomycetes</taxon>
        <taxon>Russulales</taxon>
        <taxon>Bondarzewiaceae</taxon>
        <taxon>Heterobasidion</taxon>
        <taxon>Heterobasidion annosum species complex</taxon>
    </lineage>
</organism>
<dbReference type="Proteomes" id="UP000030671">
    <property type="component" value="Unassembled WGS sequence"/>
</dbReference>
<dbReference type="GeneID" id="20674025"/>
<dbReference type="InParanoid" id="W4KKX5"/>
<name>W4KKX5_HETIT</name>
<dbReference type="OrthoDB" id="2750929at2759"/>
<dbReference type="HOGENOM" id="CLU_741979_0_0_1"/>
<protein>
    <submittedName>
        <fullName evidence="1">Uncharacterized protein</fullName>
    </submittedName>
</protein>
<reference evidence="1 2" key="1">
    <citation type="journal article" date="2012" name="New Phytol.">
        <title>Insight into trade-off between wood decay and parasitism from the genome of a fungal forest pathogen.</title>
        <authorList>
            <person name="Olson A."/>
            <person name="Aerts A."/>
            <person name="Asiegbu F."/>
            <person name="Belbahri L."/>
            <person name="Bouzid O."/>
            <person name="Broberg A."/>
            <person name="Canback B."/>
            <person name="Coutinho P.M."/>
            <person name="Cullen D."/>
            <person name="Dalman K."/>
            <person name="Deflorio G."/>
            <person name="van Diepen L.T."/>
            <person name="Dunand C."/>
            <person name="Duplessis S."/>
            <person name="Durling M."/>
            <person name="Gonthier P."/>
            <person name="Grimwood J."/>
            <person name="Fossdal C.G."/>
            <person name="Hansson D."/>
            <person name="Henrissat B."/>
            <person name="Hietala A."/>
            <person name="Himmelstrand K."/>
            <person name="Hoffmeister D."/>
            <person name="Hogberg N."/>
            <person name="James T.Y."/>
            <person name="Karlsson M."/>
            <person name="Kohler A."/>
            <person name="Kues U."/>
            <person name="Lee Y.H."/>
            <person name="Lin Y.C."/>
            <person name="Lind M."/>
            <person name="Lindquist E."/>
            <person name="Lombard V."/>
            <person name="Lucas S."/>
            <person name="Lunden K."/>
            <person name="Morin E."/>
            <person name="Murat C."/>
            <person name="Park J."/>
            <person name="Raffaello T."/>
            <person name="Rouze P."/>
            <person name="Salamov A."/>
            <person name="Schmutz J."/>
            <person name="Solheim H."/>
            <person name="Stahlberg J."/>
            <person name="Velez H."/>
            <person name="de Vries R.P."/>
            <person name="Wiebenga A."/>
            <person name="Woodward S."/>
            <person name="Yakovlev I."/>
            <person name="Garbelotto M."/>
            <person name="Martin F."/>
            <person name="Grigoriev I.V."/>
            <person name="Stenlid J."/>
        </authorList>
    </citation>
    <scope>NUCLEOTIDE SEQUENCE [LARGE SCALE GENOMIC DNA]</scope>
    <source>
        <strain evidence="1 2">TC 32-1</strain>
    </source>
</reference>